<reference evidence="1 2" key="1">
    <citation type="submission" date="2023-03" db="EMBL/GenBank/DDBJ databases">
        <title>High recombination rates correlate with genetic variation in Cardiocondyla obscurior ants.</title>
        <authorList>
            <person name="Errbii M."/>
        </authorList>
    </citation>
    <scope>NUCLEOTIDE SEQUENCE [LARGE SCALE GENOMIC DNA]</scope>
    <source>
        <strain evidence="1">Alpha-2009</strain>
        <tissue evidence="1">Whole body</tissue>
    </source>
</reference>
<comment type="caution">
    <text evidence="1">The sequence shown here is derived from an EMBL/GenBank/DDBJ whole genome shotgun (WGS) entry which is preliminary data.</text>
</comment>
<protein>
    <submittedName>
        <fullName evidence="1">Uncharacterized protein</fullName>
    </submittedName>
</protein>
<dbReference type="EMBL" id="JADYXP020000002">
    <property type="protein sequence ID" value="KAL0130979.1"/>
    <property type="molecule type" value="Genomic_DNA"/>
</dbReference>
<proteinExistence type="predicted"/>
<gene>
    <name evidence="1" type="ORF">PUN28_002518</name>
</gene>
<dbReference type="Proteomes" id="UP001430953">
    <property type="component" value="Unassembled WGS sequence"/>
</dbReference>
<evidence type="ECO:0000313" key="2">
    <source>
        <dbReference type="Proteomes" id="UP001430953"/>
    </source>
</evidence>
<organism evidence="1 2">
    <name type="scientific">Cardiocondyla obscurior</name>
    <dbReference type="NCBI Taxonomy" id="286306"/>
    <lineage>
        <taxon>Eukaryota</taxon>
        <taxon>Metazoa</taxon>
        <taxon>Ecdysozoa</taxon>
        <taxon>Arthropoda</taxon>
        <taxon>Hexapoda</taxon>
        <taxon>Insecta</taxon>
        <taxon>Pterygota</taxon>
        <taxon>Neoptera</taxon>
        <taxon>Endopterygota</taxon>
        <taxon>Hymenoptera</taxon>
        <taxon>Apocrita</taxon>
        <taxon>Aculeata</taxon>
        <taxon>Formicoidea</taxon>
        <taxon>Formicidae</taxon>
        <taxon>Myrmicinae</taxon>
        <taxon>Cardiocondyla</taxon>
    </lineage>
</organism>
<evidence type="ECO:0000313" key="1">
    <source>
        <dbReference type="EMBL" id="KAL0130979.1"/>
    </source>
</evidence>
<keyword evidence="2" id="KW-1185">Reference proteome</keyword>
<sequence>MRTFVEFSEKNSATLSSCASLASEIEGKLLSASIRECRADFSAGVRDSFVIQANARGCGLSALRASFRLASRHVQRRPFIHNAFLKPREERVTRIPIFKAARSRSSWSRQRSLAYYAGSSSSGVYYLWRAARSSFSS</sequence>
<accession>A0AAW2GUQ2</accession>
<dbReference type="AlphaFoldDB" id="A0AAW2GUQ2"/>
<name>A0AAW2GUQ2_9HYME</name>